<evidence type="ECO:0000259" key="4">
    <source>
        <dbReference type="PROSITE" id="PS50018"/>
    </source>
</evidence>
<evidence type="ECO:0000259" key="3">
    <source>
        <dbReference type="PROSITE" id="PS50004"/>
    </source>
</evidence>
<dbReference type="PROSITE" id="PS50018">
    <property type="entry name" value="RAS_GTPASE_ACTIV_2"/>
    <property type="match status" value="1"/>
</dbReference>
<reference evidence="5" key="1">
    <citation type="journal article" date="2014" name="Genome Announc.">
        <title>Draft genome sequence of Rhodosporidium toruloides CECT1137, an oleaginous yeast of biotechnological interest.</title>
        <authorList>
            <person name="Morin N."/>
            <person name="Calcas X."/>
            <person name="Devillers H."/>
            <person name="Durrens P."/>
            <person name="Sherman D.J."/>
            <person name="Nicaud J.-M."/>
            <person name="Neuveglise C."/>
        </authorList>
    </citation>
    <scope>NUCLEOTIDE SEQUENCE</scope>
    <source>
        <strain evidence="5">CECT1137</strain>
    </source>
</reference>
<dbReference type="Pfam" id="PF00616">
    <property type="entry name" value="RasGAP"/>
    <property type="match status" value="1"/>
</dbReference>
<feature type="compositionally biased region" description="Polar residues" evidence="2">
    <location>
        <begin position="1667"/>
        <end position="1676"/>
    </location>
</feature>
<feature type="compositionally biased region" description="Low complexity" evidence="2">
    <location>
        <begin position="723"/>
        <end position="733"/>
    </location>
</feature>
<evidence type="ECO:0000256" key="2">
    <source>
        <dbReference type="SAM" id="MobiDB-lite"/>
    </source>
</evidence>
<organism evidence="5">
    <name type="scientific">Rhodotorula toruloides</name>
    <name type="common">Yeast</name>
    <name type="synonym">Rhodosporidium toruloides</name>
    <dbReference type="NCBI Taxonomy" id="5286"/>
    <lineage>
        <taxon>Eukaryota</taxon>
        <taxon>Fungi</taxon>
        <taxon>Dikarya</taxon>
        <taxon>Basidiomycota</taxon>
        <taxon>Pucciniomycotina</taxon>
        <taxon>Microbotryomycetes</taxon>
        <taxon>Sporidiobolales</taxon>
        <taxon>Sporidiobolaceae</taxon>
        <taxon>Rhodotorula</taxon>
    </lineage>
</organism>
<dbReference type="Pfam" id="PF00168">
    <property type="entry name" value="C2"/>
    <property type="match status" value="1"/>
</dbReference>
<feature type="region of interest" description="Disordered" evidence="2">
    <location>
        <begin position="644"/>
        <end position="677"/>
    </location>
</feature>
<dbReference type="InterPro" id="IPR000008">
    <property type="entry name" value="C2_dom"/>
</dbReference>
<feature type="compositionally biased region" description="Low complexity" evidence="2">
    <location>
        <begin position="367"/>
        <end position="389"/>
    </location>
</feature>
<dbReference type="PANTHER" id="PTHR10194:SF60">
    <property type="entry name" value="RAS GTPASE-ACTIVATING PROTEIN RASKOL"/>
    <property type="match status" value="1"/>
</dbReference>
<sequence length="1692" mass="180231">MAPHSSRAQPTKDELDMLEAMMDKMDGPRPSSSGGFPPRTTSRASSHSHLSHQSSNRSLHSLNSTHAAPGSSNDPRTVRSPSALSDVYSSRHDFDDDATPSVSQGEWGRTRTVSAQTYDDNSSIDRAHSPDVYRSSSAHYASYSRSTPASPRSRSRPTPSPLPDTARSGSPLRLLPRSPVNNRTPLEDLTFFREVGALADERPWGSSSSQADADADSLSIRSGHSSVLSGGSSALRASNLRAARLREDIEKEAQRIKERASMEEMRRNAEAASAVAAGHRAITPDPPRTSPPVEPPASAPAPTFGARQSSDGRRDVQSGIPLFPGAPSPAPSPSIPQEDDTRSIRSVGSSAATGPWSSSHGREGKSHSGSASFSGSGMSGSASARTEYGLEGGSGGRDRERRTRQKESREWSQTCWVWQREVKPGSSGGISASGSVGGFAAMSGKFSKAPLIRDVPAALKRKSNKRESAHHLLSPAEALLFNVEDSKSGGSKPSSLKEKDKSKEKGKDKAPAGPAAASRDGRWRRATAVLRDDGFFRVFADSDKTVVHSVHLPSLRRTDVHLVDHSLFGRPNCISIARPAVSPSTPRRASFLPSSSSSITLSRSDDSVYLCFPSIIATQVWLVMAHCFAQPEFYLSSGAATPRPFRSSTARRGGPSGFPASSDSGSDSEPDGKADELESSCRIFRSLQVSINEGRALGELATEVVRPGPKASWERPSQDEPDLTTSSFDSSSLGPEASPARSVSSMAMPRLHSRASHDSRGAGGDGSSSSSSEAFCEIEMGGEVVAQTAVRKGTSPFWNETFVFSDLPPLVSPISIRVLQSSSKHATKPLLIGTATVRVPDLPRQQIVEDWWAVKPANPSKSSDAVGELSLSLKINEEVVLPSRDYQEILNLLTDDPEADLASEIAHEFPADLEEVTRILLRVYSAKSLLLPRVLRLADLEIDSNARNNRSAAILFRGNTILTKTIELYLRLIGAEYLDASIGNVIRRICADKVEIEIDPMKVKPGTKDKDLLANTHALHEWTLTLWNSIYDAREKCPHDLRQIFKHIQTVVVEKYGQSDDQKNTRWTCVSAFIFLRFFVPAVLNPKLFFIVSNPPDPKAQRTLTLVAKTLQGLANFSSFGQKEPWMLPMNAFVRENHAALVDFLEHVSTPGSSAVLRQEWTSPNAPAYLAPYRLRSSLSPLVQEGVPLLPHLVDLPRELGALAARVARLAAEKGPIVEESTASYNDRCETPSIASSRGGRSRQFVDFADACLDIYSESRRRGGGLVSAAQYPDVRMKTPDPKMRAKRAMTGRPPTASSNVSTAGLRRSLGLAGTDRNARAESTGSEDLYIRKPTSQSVEQDVEAVSADLARTHVRDVSVESNDSVMSRRNHRAFTINGAGAGGISGLLQGGAPKSFSTEDLSLLASLRSSSSDDIREGAASPSPLPTSVTLTSLSGYANQPSRPSYEGSQVYASRSIPAASILAPSECAFPPNRSNKPSATPSAPLSTSASTRTSSTSRSSQLASPVAAPTSRIRITQETTTTTSYEPDATTALSLVNGDSPAAVDDDFSLSPTSHEDGTPFESSFSGFSAPLMRMQTSQTSAHSVLTVLSGRSLTASSSSVSISAEVSAGAAGSSGGAAGLSGRRASTAGFSSFGLGGSGSRRGGPGDRGSGSISGVVRSDESEGGSSRASSTKGGLLSRAMGRKGSRAS</sequence>
<feature type="region of interest" description="Disordered" evidence="2">
    <location>
        <begin position="1"/>
        <end position="187"/>
    </location>
</feature>
<feature type="compositionally biased region" description="Low complexity" evidence="2">
    <location>
        <begin position="270"/>
        <end position="281"/>
    </location>
</feature>
<feature type="compositionally biased region" description="Polar residues" evidence="2">
    <location>
        <begin position="70"/>
        <end position="83"/>
    </location>
</feature>
<feature type="compositionally biased region" description="Polar residues" evidence="2">
    <location>
        <begin position="111"/>
        <end position="121"/>
    </location>
</feature>
<feature type="region of interest" description="Disordered" evidence="2">
    <location>
        <begin position="255"/>
        <end position="432"/>
    </location>
</feature>
<feature type="compositionally biased region" description="Basic and acidic residues" evidence="2">
    <location>
        <begin position="10"/>
        <end position="27"/>
    </location>
</feature>
<feature type="region of interest" description="Disordered" evidence="2">
    <location>
        <begin position="484"/>
        <end position="521"/>
    </location>
</feature>
<dbReference type="InterPro" id="IPR039360">
    <property type="entry name" value="Ras_GTPase"/>
</dbReference>
<feature type="compositionally biased region" description="Polar residues" evidence="2">
    <location>
        <begin position="344"/>
        <end position="359"/>
    </location>
</feature>
<feature type="compositionally biased region" description="Pro residues" evidence="2">
    <location>
        <begin position="284"/>
        <end position="299"/>
    </location>
</feature>
<dbReference type="CDD" id="cd05137">
    <property type="entry name" value="RasGAP_CLA2_BUD2"/>
    <property type="match status" value="1"/>
</dbReference>
<feature type="region of interest" description="Disordered" evidence="2">
    <location>
        <begin position="1634"/>
        <end position="1692"/>
    </location>
</feature>
<gene>
    <name evidence="5" type="ORF">RHTO0S_05e05952g</name>
</gene>
<feature type="compositionally biased region" description="Basic and acidic residues" evidence="2">
    <location>
        <begin position="255"/>
        <end position="269"/>
    </location>
</feature>
<dbReference type="SUPFAM" id="SSF48350">
    <property type="entry name" value="GTPase activation domain, GAP"/>
    <property type="match status" value="1"/>
</dbReference>
<name>A0A061AZ41_RHOTO</name>
<dbReference type="SUPFAM" id="SSF49562">
    <property type="entry name" value="C2 domain (Calcium/lipid-binding domain, CaLB)"/>
    <property type="match status" value="1"/>
</dbReference>
<dbReference type="OrthoDB" id="775356at2759"/>
<dbReference type="Gene3D" id="2.60.40.150">
    <property type="entry name" value="C2 domain"/>
    <property type="match status" value="1"/>
</dbReference>
<feature type="compositionally biased region" description="Low complexity" evidence="2">
    <location>
        <begin position="1479"/>
        <end position="1534"/>
    </location>
</feature>
<dbReference type="SMART" id="SM00239">
    <property type="entry name" value="C2"/>
    <property type="match status" value="1"/>
</dbReference>
<dbReference type="EMBL" id="LK052940">
    <property type="protein sequence ID" value="CDR40659.1"/>
    <property type="molecule type" value="Genomic_DNA"/>
</dbReference>
<feature type="compositionally biased region" description="Polar residues" evidence="2">
    <location>
        <begin position="1427"/>
        <end position="1451"/>
    </location>
</feature>
<dbReference type="Gene3D" id="1.10.506.10">
    <property type="entry name" value="GTPase Activation - p120gap, domain 1"/>
    <property type="match status" value="1"/>
</dbReference>
<feature type="compositionally biased region" description="Low complexity" evidence="2">
    <location>
        <begin position="657"/>
        <end position="667"/>
    </location>
</feature>
<accession>A0A061AZ41</accession>
<feature type="domain" description="C2" evidence="3">
    <location>
        <begin position="729"/>
        <end position="852"/>
    </location>
</feature>
<dbReference type="PROSITE" id="PS50004">
    <property type="entry name" value="C2"/>
    <property type="match status" value="1"/>
</dbReference>
<feature type="domain" description="Ras-GAP" evidence="4">
    <location>
        <begin position="912"/>
        <end position="1116"/>
    </location>
</feature>
<feature type="compositionally biased region" description="Low complexity" evidence="2">
    <location>
        <begin position="28"/>
        <end position="66"/>
    </location>
</feature>
<feature type="compositionally biased region" description="Pro residues" evidence="2">
    <location>
        <begin position="324"/>
        <end position="334"/>
    </location>
</feature>
<dbReference type="GO" id="GO:0005096">
    <property type="term" value="F:GTPase activator activity"/>
    <property type="evidence" value="ECO:0007669"/>
    <property type="project" value="UniProtKB-KW"/>
</dbReference>
<feature type="region of interest" description="Disordered" evidence="2">
    <location>
        <begin position="1469"/>
        <end position="1564"/>
    </location>
</feature>
<feature type="region of interest" description="Disordered" evidence="2">
    <location>
        <begin position="1276"/>
        <end position="1303"/>
    </location>
</feature>
<feature type="region of interest" description="Disordered" evidence="2">
    <location>
        <begin position="707"/>
        <end position="774"/>
    </location>
</feature>
<evidence type="ECO:0000313" key="5">
    <source>
        <dbReference type="EMBL" id="CDR40659.1"/>
    </source>
</evidence>
<feature type="compositionally biased region" description="Low complexity" evidence="2">
    <location>
        <begin position="133"/>
        <end position="152"/>
    </location>
</feature>
<feature type="compositionally biased region" description="Basic and acidic residues" evidence="2">
    <location>
        <begin position="495"/>
        <end position="510"/>
    </location>
</feature>
<dbReference type="PANTHER" id="PTHR10194">
    <property type="entry name" value="RAS GTPASE-ACTIVATING PROTEINS"/>
    <property type="match status" value="1"/>
</dbReference>
<feature type="region of interest" description="Disordered" evidence="2">
    <location>
        <begin position="201"/>
        <end position="237"/>
    </location>
</feature>
<dbReference type="InterPro" id="IPR008936">
    <property type="entry name" value="Rho_GTPase_activation_prot"/>
</dbReference>
<protein>
    <submittedName>
        <fullName evidence="5">RHTO0S05e05952g1_1</fullName>
    </submittedName>
</protein>
<dbReference type="SMART" id="SM00323">
    <property type="entry name" value="RasGAP"/>
    <property type="match status" value="1"/>
</dbReference>
<feature type="region of interest" description="Disordered" evidence="2">
    <location>
        <begin position="1414"/>
        <end position="1451"/>
    </location>
</feature>
<feature type="compositionally biased region" description="Low complexity" evidence="2">
    <location>
        <begin position="206"/>
        <end position="237"/>
    </location>
</feature>
<dbReference type="InterPro" id="IPR035892">
    <property type="entry name" value="C2_domain_sf"/>
</dbReference>
<feature type="compositionally biased region" description="Basic and acidic residues" evidence="2">
    <location>
        <begin position="396"/>
        <end position="410"/>
    </location>
</feature>
<evidence type="ECO:0000256" key="1">
    <source>
        <dbReference type="ARBA" id="ARBA00022468"/>
    </source>
</evidence>
<proteinExistence type="predicted"/>
<keyword evidence="1" id="KW-0343">GTPase activation</keyword>
<feature type="compositionally biased region" description="Gly residues" evidence="2">
    <location>
        <begin position="1637"/>
        <end position="1652"/>
    </location>
</feature>
<dbReference type="InterPro" id="IPR001936">
    <property type="entry name" value="RasGAP_dom"/>
</dbReference>